<keyword evidence="6" id="KW-1185">Reference proteome</keyword>
<name>A0A239KX20_9NOCA</name>
<gene>
    <name evidence="5" type="ORF">SAMN05421642_111123</name>
</gene>
<evidence type="ECO:0000256" key="3">
    <source>
        <dbReference type="SAM" id="MobiDB-lite"/>
    </source>
</evidence>
<evidence type="ECO:0000256" key="1">
    <source>
        <dbReference type="ARBA" id="ARBA00022729"/>
    </source>
</evidence>
<organism evidence="5 6">
    <name type="scientific">Rhodococcoides kyotonense</name>
    <dbReference type="NCBI Taxonomy" id="398843"/>
    <lineage>
        <taxon>Bacteria</taxon>
        <taxon>Bacillati</taxon>
        <taxon>Actinomycetota</taxon>
        <taxon>Actinomycetes</taxon>
        <taxon>Mycobacteriales</taxon>
        <taxon>Nocardiaceae</taxon>
        <taxon>Rhodococcoides</taxon>
    </lineage>
</organism>
<dbReference type="AlphaFoldDB" id="A0A239KX20"/>
<feature type="compositionally biased region" description="Low complexity" evidence="3">
    <location>
        <begin position="26"/>
        <end position="40"/>
    </location>
</feature>
<comment type="similarity">
    <text evidence="2">Belongs to the MTB12 family.</text>
</comment>
<evidence type="ECO:0000259" key="4">
    <source>
        <dbReference type="Pfam" id="PF26580"/>
    </source>
</evidence>
<feature type="region of interest" description="Disordered" evidence="3">
    <location>
        <begin position="16"/>
        <end position="49"/>
    </location>
</feature>
<dbReference type="RefSeq" id="WP_245865859.1">
    <property type="nucleotide sequence ID" value="NZ_FZOW01000011.1"/>
</dbReference>
<evidence type="ECO:0000313" key="6">
    <source>
        <dbReference type="Proteomes" id="UP000198327"/>
    </source>
</evidence>
<accession>A0A239KX20</accession>
<sequence>MVAGVAIAAALTMTACSSDEGGGNETTTTAASATTSASAAPEANSDYPPVPTAEELNERLARGLDPAVPVEEKAQLIQGAEADPELINQVAAAAVQNGAQIVITSVDDLGDGTLNAGATLTIGGQANPGNFTFVAEDGVWKLSKENACSFVQLAQLTSPACA</sequence>
<keyword evidence="1" id="KW-0732">Signal</keyword>
<protein>
    <recommendedName>
        <fullName evidence="4">Low molecular weight antigen MTB12-like C-terminal domain-containing protein</fullName>
    </recommendedName>
</protein>
<proteinExistence type="inferred from homology"/>
<dbReference type="STRING" id="398843.A3K89_01100"/>
<feature type="domain" description="Low molecular weight antigen MTB12-like C-terminal" evidence="4">
    <location>
        <begin position="49"/>
        <end position="158"/>
    </location>
</feature>
<dbReference type="EMBL" id="FZOW01000011">
    <property type="protein sequence ID" value="SNT22059.1"/>
    <property type="molecule type" value="Genomic_DNA"/>
</dbReference>
<dbReference type="Pfam" id="PF26580">
    <property type="entry name" value="Mtb12_C"/>
    <property type="match status" value="1"/>
</dbReference>
<evidence type="ECO:0000313" key="5">
    <source>
        <dbReference type="EMBL" id="SNT22059.1"/>
    </source>
</evidence>
<evidence type="ECO:0000256" key="2">
    <source>
        <dbReference type="ARBA" id="ARBA00093774"/>
    </source>
</evidence>
<dbReference type="InterPro" id="IPR058644">
    <property type="entry name" value="Mtb12-like_C"/>
</dbReference>
<dbReference type="Proteomes" id="UP000198327">
    <property type="component" value="Unassembled WGS sequence"/>
</dbReference>
<reference evidence="6" key="1">
    <citation type="submission" date="2017-06" db="EMBL/GenBank/DDBJ databases">
        <authorList>
            <person name="Varghese N."/>
            <person name="Submissions S."/>
        </authorList>
    </citation>
    <scope>NUCLEOTIDE SEQUENCE [LARGE SCALE GENOMIC DNA]</scope>
    <source>
        <strain evidence="6">JCM 23211</strain>
    </source>
</reference>